<reference evidence="3" key="1">
    <citation type="submission" date="2020-07" db="EMBL/GenBank/DDBJ databases">
        <title>Huge and variable diversity of episymbiotic CPR bacteria and DPANN archaea in groundwater ecosystems.</title>
        <authorList>
            <person name="He C.Y."/>
            <person name="Keren R."/>
            <person name="Whittaker M."/>
            <person name="Farag I.F."/>
            <person name="Doudna J."/>
            <person name="Cate J.H.D."/>
            <person name="Banfield J.F."/>
        </authorList>
    </citation>
    <scope>NUCLEOTIDE SEQUENCE</scope>
    <source>
        <strain evidence="3">NC_groundwater_17_Pr7_B-0.1um_64_12</strain>
    </source>
</reference>
<dbReference type="InterPro" id="IPR003029">
    <property type="entry name" value="S1_domain"/>
</dbReference>
<dbReference type="EMBL" id="JACOSL010000004">
    <property type="protein sequence ID" value="MBI1755590.1"/>
    <property type="molecule type" value="Genomic_DNA"/>
</dbReference>
<feature type="compositionally biased region" description="Basic and acidic residues" evidence="1">
    <location>
        <begin position="134"/>
        <end position="150"/>
    </location>
</feature>
<feature type="compositionally biased region" description="Basic and acidic residues" evidence="1">
    <location>
        <begin position="112"/>
        <end position="124"/>
    </location>
</feature>
<dbReference type="Proteomes" id="UP000727962">
    <property type="component" value="Unassembled WGS sequence"/>
</dbReference>
<sequence>MMIDDTPTPMGESEAQKPATAVASDPSTMDIPSPDNPPADAPVVENHAAPEPLIEEPRAVVDDPEPVDEPGRLAVTDAEPAAAEPLQAASTGTGGDHEPAADPMPLDLAEPEPIRTPRKSERAPTAEGGDLFEEEMRRLENPEGVETREGSYKRLVRGERLEATVIQVDKDRLFVDLGTKSEGIVPLGELSE</sequence>
<feature type="region of interest" description="Disordered" evidence="1">
    <location>
        <begin position="1"/>
        <end position="150"/>
    </location>
</feature>
<dbReference type="AlphaFoldDB" id="A0A931LVE0"/>
<organism evidence="3 4">
    <name type="scientific">Fimbriimonas ginsengisoli</name>
    <dbReference type="NCBI Taxonomy" id="1005039"/>
    <lineage>
        <taxon>Bacteria</taxon>
        <taxon>Bacillati</taxon>
        <taxon>Armatimonadota</taxon>
        <taxon>Fimbriimonadia</taxon>
        <taxon>Fimbriimonadales</taxon>
        <taxon>Fimbriimonadaceae</taxon>
        <taxon>Fimbriimonas</taxon>
    </lineage>
</organism>
<dbReference type="SUPFAM" id="SSF50249">
    <property type="entry name" value="Nucleic acid-binding proteins"/>
    <property type="match status" value="1"/>
</dbReference>
<protein>
    <submittedName>
        <fullName evidence="3">S1 RNA-binding domain-containing protein</fullName>
    </submittedName>
</protein>
<accession>A0A931LVE0</accession>
<dbReference type="InterPro" id="IPR012340">
    <property type="entry name" value="NA-bd_OB-fold"/>
</dbReference>
<dbReference type="Gene3D" id="2.40.50.140">
    <property type="entry name" value="Nucleic acid-binding proteins"/>
    <property type="match status" value="1"/>
</dbReference>
<name>A0A931LVE0_FIMGI</name>
<gene>
    <name evidence="3" type="ORF">HYR64_00595</name>
</gene>
<evidence type="ECO:0000259" key="2">
    <source>
        <dbReference type="PROSITE" id="PS50126"/>
    </source>
</evidence>
<dbReference type="Pfam" id="PF00575">
    <property type="entry name" value="S1"/>
    <property type="match status" value="1"/>
</dbReference>
<dbReference type="GO" id="GO:0003676">
    <property type="term" value="F:nucleic acid binding"/>
    <property type="evidence" value="ECO:0007669"/>
    <property type="project" value="InterPro"/>
</dbReference>
<proteinExistence type="predicted"/>
<comment type="caution">
    <text evidence="3">The sequence shown here is derived from an EMBL/GenBank/DDBJ whole genome shotgun (WGS) entry which is preliminary data.</text>
</comment>
<evidence type="ECO:0000256" key="1">
    <source>
        <dbReference type="SAM" id="MobiDB-lite"/>
    </source>
</evidence>
<evidence type="ECO:0000313" key="3">
    <source>
        <dbReference type="EMBL" id="MBI1755590.1"/>
    </source>
</evidence>
<feature type="domain" description="S1 motif" evidence="2">
    <location>
        <begin position="158"/>
        <end position="192"/>
    </location>
</feature>
<feature type="non-terminal residue" evidence="3">
    <location>
        <position position="192"/>
    </location>
</feature>
<feature type="compositionally biased region" description="Low complexity" evidence="1">
    <location>
        <begin position="78"/>
        <end position="89"/>
    </location>
</feature>
<evidence type="ECO:0000313" key="4">
    <source>
        <dbReference type="Proteomes" id="UP000727962"/>
    </source>
</evidence>
<dbReference type="PROSITE" id="PS50126">
    <property type="entry name" value="S1"/>
    <property type="match status" value="1"/>
</dbReference>